<dbReference type="InterPro" id="IPR051015">
    <property type="entry name" value="EvgA-like"/>
</dbReference>
<dbReference type="SUPFAM" id="SSF46894">
    <property type="entry name" value="C-terminal effector domain of the bipartite response regulators"/>
    <property type="match status" value="1"/>
</dbReference>
<dbReference type="PANTHER" id="PTHR45566:SF1">
    <property type="entry name" value="HTH-TYPE TRANSCRIPTIONAL REGULATOR YHJB-RELATED"/>
    <property type="match status" value="1"/>
</dbReference>
<feature type="domain" description="HTH luxR-type" evidence="4">
    <location>
        <begin position="153"/>
        <end position="218"/>
    </location>
</feature>
<dbReference type="PROSITE" id="PS00622">
    <property type="entry name" value="HTH_LUXR_1"/>
    <property type="match status" value="1"/>
</dbReference>
<evidence type="ECO:0000313" key="6">
    <source>
        <dbReference type="EMBL" id="OSQ37273.1"/>
    </source>
</evidence>
<feature type="modified residue" description="4-aspartylphosphate" evidence="3">
    <location>
        <position position="62"/>
    </location>
</feature>
<dbReference type="PRINTS" id="PR00038">
    <property type="entry name" value="HTHLUXR"/>
</dbReference>
<dbReference type="EMBL" id="JFKA01000007">
    <property type="protein sequence ID" value="OSQ37273.1"/>
    <property type="molecule type" value="Genomic_DNA"/>
</dbReference>
<keyword evidence="2" id="KW-0238">DNA-binding</keyword>
<dbReference type="GO" id="GO:0006355">
    <property type="term" value="P:regulation of DNA-templated transcription"/>
    <property type="evidence" value="ECO:0007669"/>
    <property type="project" value="InterPro"/>
</dbReference>
<name>A0A1Y2KXY5_9PROT</name>
<evidence type="ECO:0000259" key="4">
    <source>
        <dbReference type="PROSITE" id="PS50043"/>
    </source>
</evidence>
<protein>
    <submittedName>
        <fullName evidence="6">LuxR family transcriptional regulator</fullName>
    </submittedName>
</protein>
<dbReference type="InterPro" id="IPR058245">
    <property type="entry name" value="NreC/VraR/RcsB-like_REC"/>
</dbReference>
<dbReference type="InterPro" id="IPR001789">
    <property type="entry name" value="Sig_transdc_resp-reg_receiver"/>
</dbReference>
<accession>A0A1Y2KXY5</accession>
<dbReference type="GO" id="GO:0000160">
    <property type="term" value="P:phosphorelay signal transduction system"/>
    <property type="evidence" value="ECO:0007669"/>
    <property type="project" value="InterPro"/>
</dbReference>
<dbReference type="Pfam" id="PF00196">
    <property type="entry name" value="GerE"/>
    <property type="match status" value="1"/>
</dbReference>
<dbReference type="Gene3D" id="3.40.50.2300">
    <property type="match status" value="1"/>
</dbReference>
<dbReference type="CDD" id="cd17535">
    <property type="entry name" value="REC_NarL-like"/>
    <property type="match status" value="1"/>
</dbReference>
<dbReference type="SMART" id="SM00421">
    <property type="entry name" value="HTH_LUXR"/>
    <property type="match status" value="1"/>
</dbReference>
<proteinExistence type="predicted"/>
<dbReference type="Pfam" id="PF00072">
    <property type="entry name" value="Response_reg"/>
    <property type="match status" value="1"/>
</dbReference>
<keyword evidence="1 3" id="KW-0597">Phosphoprotein</keyword>
<dbReference type="AlphaFoldDB" id="A0A1Y2KXY5"/>
<feature type="domain" description="Response regulatory" evidence="5">
    <location>
        <begin position="6"/>
        <end position="127"/>
    </location>
</feature>
<dbReference type="OrthoDB" id="9805444at2"/>
<dbReference type="CDD" id="cd06170">
    <property type="entry name" value="LuxR_C_like"/>
    <property type="match status" value="1"/>
</dbReference>
<dbReference type="PANTHER" id="PTHR45566">
    <property type="entry name" value="HTH-TYPE TRANSCRIPTIONAL REGULATOR YHJB-RELATED"/>
    <property type="match status" value="1"/>
</dbReference>
<gene>
    <name evidence="6" type="ORF">TMES_15790</name>
</gene>
<evidence type="ECO:0000256" key="1">
    <source>
        <dbReference type="ARBA" id="ARBA00022553"/>
    </source>
</evidence>
<dbReference type="PROSITE" id="PS50110">
    <property type="entry name" value="RESPONSE_REGULATORY"/>
    <property type="match status" value="1"/>
</dbReference>
<dbReference type="GO" id="GO:0003677">
    <property type="term" value="F:DNA binding"/>
    <property type="evidence" value="ECO:0007669"/>
    <property type="project" value="UniProtKB-KW"/>
</dbReference>
<dbReference type="SMART" id="SM00448">
    <property type="entry name" value="REC"/>
    <property type="match status" value="1"/>
</dbReference>
<reference evidence="6 7" key="1">
    <citation type="submission" date="2014-03" db="EMBL/GenBank/DDBJ databases">
        <title>The draft genome sequence of Thalassospira mesophila JCM 18969.</title>
        <authorList>
            <person name="Lai Q."/>
            <person name="Shao Z."/>
        </authorList>
    </citation>
    <scope>NUCLEOTIDE SEQUENCE [LARGE SCALE GENOMIC DNA]</scope>
    <source>
        <strain evidence="6 7">JCM 18969</strain>
    </source>
</reference>
<evidence type="ECO:0000259" key="5">
    <source>
        <dbReference type="PROSITE" id="PS50110"/>
    </source>
</evidence>
<dbReference type="PROSITE" id="PS50043">
    <property type="entry name" value="HTH_LUXR_2"/>
    <property type="match status" value="1"/>
</dbReference>
<dbReference type="InterPro" id="IPR011006">
    <property type="entry name" value="CheY-like_superfamily"/>
</dbReference>
<comment type="caution">
    <text evidence="6">The sequence shown here is derived from an EMBL/GenBank/DDBJ whole genome shotgun (WGS) entry which is preliminary data.</text>
</comment>
<sequence length="226" mass="24530">MTTGFHILIADDHPLMRGALSHAVSSELTDITIHEAGSLGGAIATIEDCRKQGRDIDLVLLDLHMPGMNGFTGLFTLRASYPDIPVTIVSASQDMPVVRRAIEYGAAAFVPKSSPVEQIGAAMRAVLDGEMWMPDWARDAIENSPEKDANTDIAAKISQLTPQQLRVLNMLTEGKLNKQIAYELDVTEATIKAHVSAILRKLSVHSRTQAVIVARELLLQEPALDA</sequence>
<keyword evidence="7" id="KW-1185">Reference proteome</keyword>
<organism evidence="6 7">
    <name type="scientific">Thalassospira mesophila</name>
    <dbReference type="NCBI Taxonomy" id="1293891"/>
    <lineage>
        <taxon>Bacteria</taxon>
        <taxon>Pseudomonadati</taxon>
        <taxon>Pseudomonadota</taxon>
        <taxon>Alphaproteobacteria</taxon>
        <taxon>Rhodospirillales</taxon>
        <taxon>Thalassospiraceae</taxon>
        <taxon>Thalassospira</taxon>
    </lineage>
</organism>
<dbReference type="Proteomes" id="UP000193391">
    <property type="component" value="Unassembled WGS sequence"/>
</dbReference>
<dbReference type="InterPro" id="IPR000792">
    <property type="entry name" value="Tscrpt_reg_LuxR_C"/>
</dbReference>
<dbReference type="STRING" id="1293891.TMES_15790"/>
<dbReference type="InterPro" id="IPR016032">
    <property type="entry name" value="Sig_transdc_resp-reg_C-effctor"/>
</dbReference>
<dbReference type="RefSeq" id="WP_085584308.1">
    <property type="nucleotide sequence ID" value="NZ_JFKA01000007.1"/>
</dbReference>
<dbReference type="SUPFAM" id="SSF52172">
    <property type="entry name" value="CheY-like"/>
    <property type="match status" value="1"/>
</dbReference>
<evidence type="ECO:0000313" key="7">
    <source>
        <dbReference type="Proteomes" id="UP000193391"/>
    </source>
</evidence>
<evidence type="ECO:0000256" key="2">
    <source>
        <dbReference type="ARBA" id="ARBA00023125"/>
    </source>
</evidence>
<evidence type="ECO:0000256" key="3">
    <source>
        <dbReference type="PROSITE-ProRule" id="PRU00169"/>
    </source>
</evidence>